<sequence length="733" mass="83184">MEPDLHRREALFSRTLSEYSVEESRPGYFNSSYIDDITSSHRDLNSSSARKRGASPTSSSSSRSQSPTTPNQIPVANTFLRQDGSHSPDYKWIGSKLTTVGEILGSMLLLVLKEYSVLLRDSDAPPSYPFDRNGSSVIQIEHDRDLRISDKAVHMALLNTVRGPKSLPPAPNGNVRVNRANASIPLVNNFDTSRIIEELESAITDFETTEVLCSHVLREMGLDTKPRDELFMVFTFLFCTREVARILLKLAKFQENLCRRRVKANRIWWPAMSLKNNLYYSDADEDEVASEQNDRDPYHPARIHRNFRYHLWQFLMWFRKPEFKFSVKFTLALCLTATPAFASSTYDWFLQVHGNWGLVTVCFVMNQTVGSTLSISIYRIIGTILGGFWGYLGWIASRGNPYIVAVFTLIIGVPCWFFYITRPQTKIHSVSIITYVVIMFSIYYTEVIQGQESPNSAFVLAVLRTANIIAAIVISLLVETLLWPYIARVELRKHLSATIYNLGVLFSRIMSIYMISGDMPAALEAKHEAKRLTNKLQSAMTKATALLAQSAQEPRLRDRFQEQVYADIIIKAQNLLDWSSTMYTSIVQTDDTLRVRLAKRLARRRKDVVATALLHFYVLSGALKSKSPLPPYLPSARVARLRLLNQIREMDIFQDLGSRAHDAAADGFVYTFWYSYTGSLIEIVEEQEELGDLIKQIVGEIEFADWDLQPNSDDAQATSIDISRMADADVGSD</sequence>
<dbReference type="InParanoid" id="A0A1Y1WW16"/>
<evidence type="ECO:0000313" key="10">
    <source>
        <dbReference type="EMBL" id="ORX77751.1"/>
    </source>
</evidence>
<gene>
    <name evidence="10" type="ORF">K493DRAFT_363203</name>
</gene>
<name>A0A1Y1WW16_9FUNG</name>
<dbReference type="PANTHER" id="PTHR47804">
    <property type="entry name" value="60S RIBOSOMAL PROTEIN L19"/>
    <property type="match status" value="1"/>
</dbReference>
<dbReference type="Pfam" id="PF13515">
    <property type="entry name" value="FUSC_2"/>
    <property type="match status" value="1"/>
</dbReference>
<evidence type="ECO:0000256" key="6">
    <source>
        <dbReference type="SAM" id="MobiDB-lite"/>
    </source>
</evidence>
<evidence type="ECO:0000256" key="2">
    <source>
        <dbReference type="ARBA" id="ARBA00022692"/>
    </source>
</evidence>
<dbReference type="PANTHER" id="PTHR47804:SF3">
    <property type="entry name" value="PROTEIN BRE4"/>
    <property type="match status" value="1"/>
</dbReference>
<feature type="transmembrane region" description="Helical" evidence="7">
    <location>
        <begin position="427"/>
        <end position="445"/>
    </location>
</feature>
<keyword evidence="5" id="KW-0175">Coiled coil</keyword>
<dbReference type="OrthoDB" id="68611at2759"/>
<feature type="domain" description="Integral membrane bound transporter" evidence="9">
    <location>
        <begin position="345"/>
        <end position="478"/>
    </location>
</feature>
<feature type="transmembrane region" description="Helical" evidence="7">
    <location>
        <begin position="402"/>
        <end position="420"/>
    </location>
</feature>
<feature type="transmembrane region" description="Helical" evidence="7">
    <location>
        <begin position="498"/>
        <end position="516"/>
    </location>
</feature>
<evidence type="ECO:0000256" key="5">
    <source>
        <dbReference type="SAM" id="Coils"/>
    </source>
</evidence>
<feature type="region of interest" description="Disordered" evidence="6">
    <location>
        <begin position="22"/>
        <end position="74"/>
    </location>
</feature>
<evidence type="ECO:0000256" key="4">
    <source>
        <dbReference type="ARBA" id="ARBA00023136"/>
    </source>
</evidence>
<dbReference type="AlphaFoldDB" id="A0A1Y1WW16"/>
<dbReference type="InterPro" id="IPR052430">
    <property type="entry name" value="IVT-Associated"/>
</dbReference>
<dbReference type="InterPro" id="IPR018820">
    <property type="entry name" value="BRE4-related_DUF2421"/>
</dbReference>
<comment type="subcellular location">
    <subcellularLocation>
        <location evidence="1">Membrane</location>
        <topology evidence="1">Multi-pass membrane protein</topology>
    </subcellularLocation>
</comment>
<feature type="compositionally biased region" description="Low complexity" evidence="6">
    <location>
        <begin position="55"/>
        <end position="70"/>
    </location>
</feature>
<dbReference type="EMBL" id="MCFE01000859">
    <property type="protein sequence ID" value="ORX77751.1"/>
    <property type="molecule type" value="Genomic_DNA"/>
</dbReference>
<evidence type="ECO:0000259" key="8">
    <source>
        <dbReference type="Pfam" id="PF10334"/>
    </source>
</evidence>
<feature type="domain" description="DUF2421" evidence="8">
    <location>
        <begin position="484"/>
        <end position="641"/>
    </location>
</feature>
<keyword evidence="2 7" id="KW-0812">Transmembrane</keyword>
<dbReference type="InterPro" id="IPR049453">
    <property type="entry name" value="Memb_transporter_dom"/>
</dbReference>
<feature type="transmembrane region" description="Helical" evidence="7">
    <location>
        <begin position="377"/>
        <end position="396"/>
    </location>
</feature>
<evidence type="ECO:0000256" key="3">
    <source>
        <dbReference type="ARBA" id="ARBA00022989"/>
    </source>
</evidence>
<keyword evidence="11" id="KW-1185">Reference proteome</keyword>
<dbReference type="GO" id="GO:0016020">
    <property type="term" value="C:membrane"/>
    <property type="evidence" value="ECO:0007669"/>
    <property type="project" value="UniProtKB-SubCell"/>
</dbReference>
<evidence type="ECO:0000256" key="7">
    <source>
        <dbReference type="SAM" id="Phobius"/>
    </source>
</evidence>
<protein>
    <submittedName>
        <fullName evidence="10">Uncharacterized protein</fullName>
    </submittedName>
</protein>
<evidence type="ECO:0000256" key="1">
    <source>
        <dbReference type="ARBA" id="ARBA00004141"/>
    </source>
</evidence>
<comment type="caution">
    <text evidence="10">The sequence shown here is derived from an EMBL/GenBank/DDBJ whole genome shotgun (WGS) entry which is preliminary data.</text>
</comment>
<feature type="coiled-coil region" evidence="5">
    <location>
        <begin position="522"/>
        <end position="549"/>
    </location>
</feature>
<dbReference type="FunCoup" id="A0A1Y1WW16">
    <property type="interactions" value="23"/>
</dbReference>
<keyword evidence="4 7" id="KW-0472">Membrane</keyword>
<accession>A0A1Y1WW16</accession>
<feature type="transmembrane region" description="Helical" evidence="7">
    <location>
        <begin position="465"/>
        <end position="486"/>
    </location>
</feature>
<dbReference type="Pfam" id="PF10334">
    <property type="entry name" value="BRE4"/>
    <property type="match status" value="1"/>
</dbReference>
<dbReference type="STRING" id="1314790.A0A1Y1WW16"/>
<reference evidence="10 11" key="1">
    <citation type="submission" date="2016-07" db="EMBL/GenBank/DDBJ databases">
        <title>Pervasive Adenine N6-methylation of Active Genes in Fungi.</title>
        <authorList>
            <consortium name="DOE Joint Genome Institute"/>
            <person name="Mondo S.J."/>
            <person name="Dannebaum R.O."/>
            <person name="Kuo R.C."/>
            <person name="Labutti K."/>
            <person name="Haridas S."/>
            <person name="Kuo A."/>
            <person name="Salamov A."/>
            <person name="Ahrendt S.R."/>
            <person name="Lipzen A."/>
            <person name="Sullivan W."/>
            <person name="Andreopoulos W.B."/>
            <person name="Clum A."/>
            <person name="Lindquist E."/>
            <person name="Daum C."/>
            <person name="Ramamoorthy G.K."/>
            <person name="Gryganskyi A."/>
            <person name="Culley D."/>
            <person name="Magnuson J.K."/>
            <person name="James T.Y."/>
            <person name="O'Malley M.A."/>
            <person name="Stajich J.E."/>
            <person name="Spatafora J.W."/>
            <person name="Visel A."/>
            <person name="Grigoriev I.V."/>
        </authorList>
    </citation>
    <scope>NUCLEOTIDE SEQUENCE [LARGE SCALE GENOMIC DNA]</scope>
    <source>
        <strain evidence="10 11">CBS 931.73</strain>
    </source>
</reference>
<proteinExistence type="predicted"/>
<evidence type="ECO:0000259" key="9">
    <source>
        <dbReference type="Pfam" id="PF13515"/>
    </source>
</evidence>
<keyword evidence="3 7" id="KW-1133">Transmembrane helix</keyword>
<evidence type="ECO:0000313" key="11">
    <source>
        <dbReference type="Proteomes" id="UP000193498"/>
    </source>
</evidence>
<dbReference type="Proteomes" id="UP000193498">
    <property type="component" value="Unassembled WGS sequence"/>
</dbReference>
<organism evidence="10 11">
    <name type="scientific">Basidiobolus meristosporus CBS 931.73</name>
    <dbReference type="NCBI Taxonomy" id="1314790"/>
    <lineage>
        <taxon>Eukaryota</taxon>
        <taxon>Fungi</taxon>
        <taxon>Fungi incertae sedis</taxon>
        <taxon>Zoopagomycota</taxon>
        <taxon>Entomophthoromycotina</taxon>
        <taxon>Basidiobolomycetes</taxon>
        <taxon>Basidiobolales</taxon>
        <taxon>Basidiobolaceae</taxon>
        <taxon>Basidiobolus</taxon>
    </lineage>
</organism>